<feature type="binding site" evidence="14">
    <location>
        <position position="167"/>
    </location>
    <ligand>
        <name>NAD(+)</name>
        <dbReference type="ChEBI" id="CHEBI:57540"/>
    </ligand>
</feature>
<dbReference type="FunFam" id="3.40.50.1970:FF:000007">
    <property type="entry name" value="Pentafunctional AROM polypeptide"/>
    <property type="match status" value="1"/>
</dbReference>
<dbReference type="InterPro" id="IPR050071">
    <property type="entry name" value="Dehydroquinate_synthase"/>
</dbReference>
<dbReference type="InterPro" id="IPR016037">
    <property type="entry name" value="DHQ_synth_AroB"/>
</dbReference>
<dbReference type="GO" id="GO:0003856">
    <property type="term" value="F:3-dehydroquinate synthase activity"/>
    <property type="evidence" value="ECO:0007669"/>
    <property type="project" value="UniProtKB-UniRule"/>
</dbReference>
<feature type="binding site" evidence="14">
    <location>
        <position position="273"/>
    </location>
    <ligand>
        <name>Zn(2+)</name>
        <dbReference type="ChEBI" id="CHEBI:29105"/>
    </ligand>
</feature>
<evidence type="ECO:0000256" key="14">
    <source>
        <dbReference type="HAMAP-Rule" id="MF_00110"/>
    </source>
</evidence>
<dbReference type="CDD" id="cd08195">
    <property type="entry name" value="DHQS"/>
    <property type="match status" value="1"/>
</dbReference>
<keyword evidence="14" id="KW-0963">Cytoplasm</keyword>
<evidence type="ECO:0000256" key="8">
    <source>
        <dbReference type="ARBA" id="ARBA00022723"/>
    </source>
</evidence>
<reference evidence="18 19" key="1">
    <citation type="submission" date="2019-08" db="EMBL/GenBank/DDBJ databases">
        <title>Deep-cultivation of Planctomycetes and their phenomic and genomic characterization uncovers novel biology.</title>
        <authorList>
            <person name="Wiegand S."/>
            <person name="Jogler M."/>
            <person name="Boedeker C."/>
            <person name="Pinto D."/>
            <person name="Vollmers J."/>
            <person name="Rivas-Marin E."/>
            <person name="Kohn T."/>
            <person name="Peeters S.H."/>
            <person name="Heuer A."/>
            <person name="Rast P."/>
            <person name="Oberbeckmann S."/>
            <person name="Bunk B."/>
            <person name="Jeske O."/>
            <person name="Meyerdierks A."/>
            <person name="Storesund J.E."/>
            <person name="Kallscheuer N."/>
            <person name="Luecker S."/>
            <person name="Lage O.M."/>
            <person name="Pohl T."/>
            <person name="Merkel B.J."/>
            <person name="Hornburger P."/>
            <person name="Mueller R.-W."/>
            <person name="Bruemmer F."/>
            <person name="Labrenz M."/>
            <person name="Spormann A.M."/>
            <person name="Op Den Camp H."/>
            <person name="Overmann J."/>
            <person name="Amann R."/>
            <person name="Jetten M.S.M."/>
            <person name="Mascher T."/>
            <person name="Medema M.H."/>
            <person name="Devos D.P."/>
            <person name="Kaster A.-K."/>
            <person name="Ovreas L."/>
            <person name="Rohde M."/>
            <person name="Galperin M.Y."/>
            <person name="Jogler C."/>
        </authorList>
    </citation>
    <scope>NUCLEOTIDE SEQUENCE [LARGE SCALE GENOMIC DNA]</scope>
    <source>
        <strain evidence="18 19">LF1</strain>
    </source>
</reference>
<gene>
    <name evidence="18" type="primary">aroB_2</name>
    <name evidence="14" type="synonym">aroB</name>
    <name evidence="18" type="ORF">LF1_51200</name>
</gene>
<keyword evidence="9 14" id="KW-0547">Nucleotide-binding</keyword>
<feature type="region of interest" description="Disordered" evidence="15">
    <location>
        <begin position="1"/>
        <end position="36"/>
    </location>
</feature>
<evidence type="ECO:0000256" key="11">
    <source>
        <dbReference type="ARBA" id="ARBA00023027"/>
    </source>
</evidence>
<dbReference type="UniPathway" id="UPA00053">
    <property type="reaction ID" value="UER00085"/>
</dbReference>
<dbReference type="InterPro" id="IPR030960">
    <property type="entry name" value="DHQS/DOIS_N"/>
</dbReference>
<feature type="binding site" evidence="14">
    <location>
        <begin position="130"/>
        <end position="134"/>
    </location>
    <ligand>
        <name>NAD(+)</name>
        <dbReference type="ChEBI" id="CHEBI:57540"/>
    </ligand>
</feature>
<evidence type="ECO:0000259" key="17">
    <source>
        <dbReference type="Pfam" id="PF24621"/>
    </source>
</evidence>
<keyword evidence="11 14" id="KW-0520">NAD</keyword>
<keyword evidence="7 14" id="KW-0028">Amino-acid biosynthesis</keyword>
<evidence type="ECO:0000256" key="4">
    <source>
        <dbReference type="ARBA" id="ARBA00003485"/>
    </source>
</evidence>
<dbReference type="SUPFAM" id="SSF56796">
    <property type="entry name" value="Dehydroquinate synthase-like"/>
    <property type="match status" value="1"/>
</dbReference>
<evidence type="ECO:0000256" key="3">
    <source>
        <dbReference type="ARBA" id="ARBA00001947"/>
    </source>
</evidence>
<dbReference type="Pfam" id="PF24621">
    <property type="entry name" value="DHQS_C"/>
    <property type="match status" value="1"/>
</dbReference>
<feature type="binding site" evidence="14">
    <location>
        <begin position="154"/>
        <end position="155"/>
    </location>
    <ligand>
        <name>NAD(+)</name>
        <dbReference type="ChEBI" id="CHEBI:57540"/>
    </ligand>
</feature>
<comment type="caution">
    <text evidence="14">Lacks conserved residue(s) required for the propagation of feature annotation.</text>
</comment>
<comment type="pathway">
    <text evidence="5 14">Metabolic intermediate biosynthesis; chorismate biosynthesis; chorismate from D-erythrose 4-phosphate and phosphoenolpyruvate: step 2/7.</text>
</comment>
<evidence type="ECO:0000313" key="19">
    <source>
        <dbReference type="Proteomes" id="UP000322699"/>
    </source>
</evidence>
<protein>
    <recommendedName>
        <fullName evidence="6 14">3-dehydroquinate synthase</fullName>
        <shortName evidence="14">DHQS</shortName>
        <ecNumber evidence="6 14">4.2.3.4</ecNumber>
    </recommendedName>
</protein>
<dbReference type="GO" id="GO:0009073">
    <property type="term" value="P:aromatic amino acid family biosynthetic process"/>
    <property type="evidence" value="ECO:0007669"/>
    <property type="project" value="UniProtKB-KW"/>
</dbReference>
<evidence type="ECO:0000313" key="18">
    <source>
        <dbReference type="EMBL" id="KAA1262554.1"/>
    </source>
</evidence>
<feature type="compositionally biased region" description="Low complexity" evidence="15">
    <location>
        <begin position="1"/>
        <end position="22"/>
    </location>
</feature>
<dbReference type="HAMAP" id="MF_00110">
    <property type="entry name" value="DHQ_synthase"/>
    <property type="match status" value="1"/>
</dbReference>
<dbReference type="EC" id="4.2.3.4" evidence="6 14"/>
<dbReference type="AlphaFoldDB" id="A0A5B1CTK1"/>
<keyword evidence="10 14" id="KW-0862">Zinc</keyword>
<evidence type="ECO:0000256" key="9">
    <source>
        <dbReference type="ARBA" id="ARBA00022741"/>
    </source>
</evidence>
<accession>A0A5B1CTK1</accession>
<keyword evidence="14" id="KW-0170">Cobalt</keyword>
<evidence type="ECO:0000256" key="6">
    <source>
        <dbReference type="ARBA" id="ARBA00013031"/>
    </source>
</evidence>
<sequence>MNPNTRSTPHSTPRSTTRSTTTVPLGDRSYPIHISSGQTDTLGRSIRDAIPGISHAVVVMDESVVDPWGDQLCQSLVNGHSANDQAVRVSRIEIPSGESSKSIEQFDRLMQWMLRENSDRASVLIAVGGGVVGDLAGYAAASFTRGIRFVQVPTTLLAMVDSSVGGKTGINLPGAKNMVGAFWQPSLVLVDTDVLSTLDEKIFLSGLGEVVKYGVIEDAEFFAWLETNADALIARDPDALRHAIETSCQCKANVVGEDERESTGRRAILNYGHTFAHAIEATAGYGTLLHGEAVSIGMQMAARLALSLGMFDEASLVRQTELLRKCQLPIDYADADPAKMLPVMMKDKKVAHGKLKFVLPSRIGCVELVDGIDDDLVVAAIGQSTASR</sequence>
<dbReference type="PANTHER" id="PTHR43622:SF7">
    <property type="entry name" value="3-DEHYDROQUINATE SYNTHASE, CHLOROPLASTIC"/>
    <property type="match status" value="1"/>
</dbReference>
<evidence type="ECO:0000256" key="15">
    <source>
        <dbReference type="SAM" id="MobiDB-lite"/>
    </source>
</evidence>
<dbReference type="GO" id="GO:0009423">
    <property type="term" value="P:chorismate biosynthetic process"/>
    <property type="evidence" value="ECO:0007669"/>
    <property type="project" value="UniProtKB-UniRule"/>
</dbReference>
<feature type="domain" description="3-dehydroquinate synthase C-terminal" evidence="17">
    <location>
        <begin position="206"/>
        <end position="350"/>
    </location>
</feature>
<comment type="catalytic activity">
    <reaction evidence="1 14">
        <text>7-phospho-2-dehydro-3-deoxy-D-arabino-heptonate = 3-dehydroquinate + phosphate</text>
        <dbReference type="Rhea" id="RHEA:21968"/>
        <dbReference type="ChEBI" id="CHEBI:32364"/>
        <dbReference type="ChEBI" id="CHEBI:43474"/>
        <dbReference type="ChEBI" id="CHEBI:58394"/>
        <dbReference type="EC" id="4.2.3.4"/>
    </reaction>
</comment>
<dbReference type="EMBL" id="VRLW01000001">
    <property type="protein sequence ID" value="KAA1262554.1"/>
    <property type="molecule type" value="Genomic_DNA"/>
</dbReference>
<evidence type="ECO:0000256" key="1">
    <source>
        <dbReference type="ARBA" id="ARBA00001393"/>
    </source>
</evidence>
<keyword evidence="13 14" id="KW-0456">Lyase</keyword>
<dbReference type="Gene3D" id="3.40.50.1970">
    <property type="match status" value="1"/>
</dbReference>
<dbReference type="NCBIfam" id="TIGR01357">
    <property type="entry name" value="aroB"/>
    <property type="match status" value="1"/>
</dbReference>
<dbReference type="GO" id="GO:0005737">
    <property type="term" value="C:cytoplasm"/>
    <property type="evidence" value="ECO:0007669"/>
    <property type="project" value="UniProtKB-SubCell"/>
</dbReference>
<dbReference type="GO" id="GO:0000166">
    <property type="term" value="F:nucleotide binding"/>
    <property type="evidence" value="ECO:0007669"/>
    <property type="project" value="UniProtKB-KW"/>
</dbReference>
<keyword evidence="8 14" id="KW-0479">Metal-binding</keyword>
<evidence type="ECO:0000259" key="16">
    <source>
        <dbReference type="Pfam" id="PF01761"/>
    </source>
</evidence>
<evidence type="ECO:0000256" key="5">
    <source>
        <dbReference type="ARBA" id="ARBA00004661"/>
    </source>
</evidence>
<feature type="domain" description="3-dehydroquinate synthase N-terminal" evidence="16">
    <location>
        <begin position="92"/>
        <end position="203"/>
    </location>
</feature>
<comment type="cofactor">
    <cofactor evidence="3">
        <name>Zn(2+)</name>
        <dbReference type="ChEBI" id="CHEBI:29105"/>
    </cofactor>
</comment>
<keyword evidence="19" id="KW-1185">Reference proteome</keyword>
<dbReference type="InterPro" id="IPR056179">
    <property type="entry name" value="DHQS_C"/>
</dbReference>
<proteinExistence type="inferred from homology"/>
<dbReference type="Gene3D" id="1.20.1090.10">
    <property type="entry name" value="Dehydroquinate synthase-like - alpha domain"/>
    <property type="match status" value="1"/>
</dbReference>
<comment type="similarity">
    <text evidence="14">Belongs to the sugar phosphate cyclases superfamily. Dehydroquinate synthase family.</text>
</comment>
<evidence type="ECO:0000256" key="2">
    <source>
        <dbReference type="ARBA" id="ARBA00001911"/>
    </source>
</evidence>
<comment type="subcellular location">
    <subcellularLocation>
        <location evidence="14">Cytoplasm</location>
    </subcellularLocation>
</comment>
<organism evidence="18 19">
    <name type="scientific">Rubripirellula obstinata</name>
    <dbReference type="NCBI Taxonomy" id="406547"/>
    <lineage>
        <taxon>Bacteria</taxon>
        <taxon>Pseudomonadati</taxon>
        <taxon>Planctomycetota</taxon>
        <taxon>Planctomycetia</taxon>
        <taxon>Pirellulales</taxon>
        <taxon>Pirellulaceae</taxon>
        <taxon>Rubripirellula</taxon>
    </lineage>
</organism>
<comment type="caution">
    <text evidence="18">The sequence shown here is derived from an EMBL/GenBank/DDBJ whole genome shotgun (WGS) entry which is preliminary data.</text>
</comment>
<dbReference type="PANTHER" id="PTHR43622">
    <property type="entry name" value="3-DEHYDROQUINATE SYNTHASE"/>
    <property type="match status" value="1"/>
</dbReference>
<feature type="binding site" evidence="14">
    <location>
        <position position="176"/>
    </location>
    <ligand>
        <name>NAD(+)</name>
        <dbReference type="ChEBI" id="CHEBI:57540"/>
    </ligand>
</feature>
<evidence type="ECO:0000256" key="13">
    <source>
        <dbReference type="ARBA" id="ARBA00023239"/>
    </source>
</evidence>
<dbReference type="GO" id="GO:0008652">
    <property type="term" value="P:amino acid biosynthetic process"/>
    <property type="evidence" value="ECO:0007669"/>
    <property type="project" value="UniProtKB-KW"/>
</dbReference>
<dbReference type="GO" id="GO:0046872">
    <property type="term" value="F:metal ion binding"/>
    <property type="evidence" value="ECO:0007669"/>
    <property type="project" value="UniProtKB-KW"/>
</dbReference>
<name>A0A5B1CTK1_9BACT</name>
<evidence type="ECO:0000256" key="10">
    <source>
        <dbReference type="ARBA" id="ARBA00022833"/>
    </source>
</evidence>
<dbReference type="OrthoDB" id="9806583at2"/>
<feature type="binding site" evidence="14">
    <location>
        <begin position="96"/>
        <end position="101"/>
    </location>
    <ligand>
        <name>NAD(+)</name>
        <dbReference type="ChEBI" id="CHEBI:57540"/>
    </ligand>
</feature>
<comment type="cofactor">
    <cofactor evidence="2 14">
        <name>NAD(+)</name>
        <dbReference type="ChEBI" id="CHEBI:57540"/>
    </cofactor>
</comment>
<keyword evidence="12 14" id="KW-0057">Aromatic amino acid biosynthesis</keyword>
<comment type="cofactor">
    <cofactor evidence="14">
        <name>Co(2+)</name>
        <dbReference type="ChEBI" id="CHEBI:48828"/>
    </cofactor>
    <cofactor evidence="14">
        <name>Zn(2+)</name>
        <dbReference type="ChEBI" id="CHEBI:29105"/>
    </cofactor>
    <text evidence="14">Binds 1 divalent metal cation per subunit. Can use either Co(2+) or Zn(2+).</text>
</comment>
<dbReference type="Proteomes" id="UP000322699">
    <property type="component" value="Unassembled WGS sequence"/>
</dbReference>
<feature type="binding site" evidence="14">
    <location>
        <position position="290"/>
    </location>
    <ligand>
        <name>Zn(2+)</name>
        <dbReference type="ChEBI" id="CHEBI:29105"/>
    </ligand>
</feature>
<evidence type="ECO:0000256" key="7">
    <source>
        <dbReference type="ARBA" id="ARBA00022605"/>
    </source>
</evidence>
<evidence type="ECO:0000256" key="12">
    <source>
        <dbReference type="ARBA" id="ARBA00023141"/>
    </source>
</evidence>
<dbReference type="Pfam" id="PF01761">
    <property type="entry name" value="DHQ_synthase"/>
    <property type="match status" value="1"/>
</dbReference>
<comment type="function">
    <text evidence="4 14">Catalyzes the conversion of 3-deoxy-D-arabino-heptulosonate 7-phosphate (DAHP) to dehydroquinate (DHQ).</text>
</comment>
<feature type="binding site" evidence="14">
    <location>
        <position position="209"/>
    </location>
    <ligand>
        <name>Zn(2+)</name>
        <dbReference type="ChEBI" id="CHEBI:29105"/>
    </ligand>
</feature>